<accession>A0A139XBW8</accession>
<evidence type="ECO:0000313" key="3">
    <source>
        <dbReference type="Proteomes" id="UP000076925"/>
    </source>
</evidence>
<dbReference type="Proteomes" id="UP000076925">
    <property type="component" value="Unassembled WGS sequence"/>
</dbReference>
<evidence type="ECO:0008006" key="4">
    <source>
        <dbReference type="Google" id="ProtNLM"/>
    </source>
</evidence>
<feature type="transmembrane region" description="Helical" evidence="1">
    <location>
        <begin position="54"/>
        <end position="73"/>
    </location>
</feature>
<comment type="caution">
    <text evidence="2">The sequence shown here is derived from an EMBL/GenBank/DDBJ whole genome shotgun (WGS) entry which is preliminary data.</text>
</comment>
<keyword evidence="1" id="KW-1133">Transmembrane helix</keyword>
<keyword evidence="1" id="KW-0472">Membrane</keyword>
<proteinExistence type="predicted"/>
<dbReference type="EMBL" id="ANNX02000020">
    <property type="protein sequence ID" value="KYC42156.1"/>
    <property type="molecule type" value="Genomic_DNA"/>
</dbReference>
<organism evidence="2 3">
    <name type="scientific">Scytonema hofmannii PCC 7110</name>
    <dbReference type="NCBI Taxonomy" id="128403"/>
    <lineage>
        <taxon>Bacteria</taxon>
        <taxon>Bacillati</taxon>
        <taxon>Cyanobacteriota</taxon>
        <taxon>Cyanophyceae</taxon>
        <taxon>Nostocales</taxon>
        <taxon>Scytonemataceae</taxon>
        <taxon>Scytonema</taxon>
    </lineage>
</organism>
<name>A0A139XBW8_9CYAN</name>
<feature type="transmembrane region" description="Helical" evidence="1">
    <location>
        <begin position="79"/>
        <end position="99"/>
    </location>
</feature>
<evidence type="ECO:0000313" key="2">
    <source>
        <dbReference type="EMBL" id="KYC42156.1"/>
    </source>
</evidence>
<dbReference type="AlphaFoldDB" id="A0A139XBW8"/>
<protein>
    <recommendedName>
        <fullName evidence="4">DUF1772 domain-containing protein</fullName>
    </recommendedName>
</protein>
<dbReference type="OrthoDB" id="572894at2"/>
<keyword evidence="3" id="KW-1185">Reference proteome</keyword>
<feature type="transmembrane region" description="Helical" evidence="1">
    <location>
        <begin position="129"/>
        <end position="148"/>
    </location>
</feature>
<sequence length="151" mass="17231">MELLFQISFLILSSLFTGIVLFLSTVLLETFNALTEEQYYSVYSEIIVRGRKSIVISTIVLVPILIFSTYIIYGFRNLFFLIGALLYILGSFVSSRFINEPAYTKLLKMDTNDRAAMIEIRDLLNKGNITRTVFSLFGILLVGISIYWNGQ</sequence>
<keyword evidence="1" id="KW-0812">Transmembrane</keyword>
<reference evidence="2 3" key="1">
    <citation type="journal article" date="2013" name="Genome Biol. Evol.">
        <title>Genomes of Stigonematalean cyanobacteria (subsection V) and the evolution of oxygenic photosynthesis from prokaryotes to plastids.</title>
        <authorList>
            <person name="Dagan T."/>
            <person name="Roettger M."/>
            <person name="Stucken K."/>
            <person name="Landan G."/>
            <person name="Koch R."/>
            <person name="Major P."/>
            <person name="Gould S.B."/>
            <person name="Goremykin V.V."/>
            <person name="Rippka R."/>
            <person name="Tandeau de Marsac N."/>
            <person name="Gugger M."/>
            <person name="Lockhart P.J."/>
            <person name="Allen J.F."/>
            <person name="Brune I."/>
            <person name="Maus I."/>
            <person name="Puhler A."/>
            <person name="Martin W.F."/>
        </authorList>
    </citation>
    <scope>NUCLEOTIDE SEQUENCE [LARGE SCALE GENOMIC DNA]</scope>
    <source>
        <strain evidence="2 3">PCC 7110</strain>
    </source>
</reference>
<evidence type="ECO:0000256" key="1">
    <source>
        <dbReference type="SAM" id="Phobius"/>
    </source>
</evidence>
<dbReference type="RefSeq" id="WP_017741913.1">
    <property type="nucleotide sequence ID" value="NZ_KQ976354.1"/>
</dbReference>
<gene>
    <name evidence="2" type="ORF">WA1_19375</name>
</gene>
<feature type="transmembrane region" description="Helical" evidence="1">
    <location>
        <begin position="6"/>
        <end position="34"/>
    </location>
</feature>